<accession>A0A8T3YKP5</accession>
<dbReference type="SMART" id="SM01027">
    <property type="entry name" value="Beta-Casp"/>
    <property type="match status" value="1"/>
</dbReference>
<dbReference type="SUPFAM" id="SSF56281">
    <property type="entry name" value="Metallo-hydrolase/oxidoreductase"/>
    <property type="match status" value="1"/>
</dbReference>
<keyword evidence="1" id="KW-0378">Hydrolase</keyword>
<evidence type="ECO:0000313" key="4">
    <source>
        <dbReference type="EMBL" id="MBI4210382.1"/>
    </source>
</evidence>
<proteinExistence type="predicted"/>
<dbReference type="SMART" id="SM00849">
    <property type="entry name" value="Lactamase_B"/>
    <property type="match status" value="1"/>
</dbReference>
<evidence type="ECO:0000256" key="1">
    <source>
        <dbReference type="ARBA" id="ARBA00022801"/>
    </source>
</evidence>
<dbReference type="Pfam" id="PF16661">
    <property type="entry name" value="Lactamase_B_6"/>
    <property type="match status" value="1"/>
</dbReference>
<evidence type="ECO:0000259" key="3">
    <source>
        <dbReference type="SMART" id="SM01027"/>
    </source>
</evidence>
<dbReference type="CDD" id="cd16295">
    <property type="entry name" value="TTHA0252-CPSF-like_MBL-fold"/>
    <property type="match status" value="1"/>
</dbReference>
<dbReference type="Gene3D" id="3.60.15.10">
    <property type="entry name" value="Ribonuclease Z/Hydroxyacylglutathione hydrolase-like"/>
    <property type="match status" value="1"/>
</dbReference>
<dbReference type="InterPro" id="IPR022712">
    <property type="entry name" value="Beta_Casp"/>
</dbReference>
<feature type="domain" description="Beta-Casp" evidence="3">
    <location>
        <begin position="231"/>
        <end position="341"/>
    </location>
</feature>
<dbReference type="GO" id="GO:0016787">
    <property type="term" value="F:hydrolase activity"/>
    <property type="evidence" value="ECO:0007669"/>
    <property type="project" value="UniProtKB-KW"/>
</dbReference>
<dbReference type="Pfam" id="PF07521">
    <property type="entry name" value="RMMBL"/>
    <property type="match status" value="1"/>
</dbReference>
<dbReference type="Gene3D" id="3.40.50.10890">
    <property type="match status" value="1"/>
</dbReference>
<evidence type="ECO:0000259" key="2">
    <source>
        <dbReference type="SMART" id="SM00849"/>
    </source>
</evidence>
<comment type="caution">
    <text evidence="4">The sequence shown here is derived from an EMBL/GenBank/DDBJ whole genome shotgun (WGS) entry which is preliminary data.</text>
</comment>
<organism evidence="4 5">
    <name type="scientific">Candidatus Iainarchaeum sp</name>
    <dbReference type="NCBI Taxonomy" id="3101447"/>
    <lineage>
        <taxon>Archaea</taxon>
        <taxon>Candidatus Iainarchaeota</taxon>
        <taxon>Candidatus Iainarchaeia</taxon>
        <taxon>Candidatus Iainarchaeales</taxon>
        <taxon>Candidatus Iainarchaeaceae</taxon>
        <taxon>Candidatus Iainarchaeum</taxon>
    </lineage>
</organism>
<protein>
    <submittedName>
        <fullName evidence="4">MBL fold metallo-hydrolase</fullName>
    </submittedName>
</protein>
<dbReference type="GO" id="GO:0004521">
    <property type="term" value="F:RNA endonuclease activity"/>
    <property type="evidence" value="ECO:0007669"/>
    <property type="project" value="TreeGrafter"/>
</dbReference>
<name>A0A8T3YKP5_9ARCH</name>
<dbReference type="InterPro" id="IPR001279">
    <property type="entry name" value="Metallo-B-lactamas"/>
</dbReference>
<feature type="domain" description="Metallo-beta-lactamase" evidence="2">
    <location>
        <begin position="14"/>
        <end position="211"/>
    </location>
</feature>
<dbReference type="InterPro" id="IPR011108">
    <property type="entry name" value="RMMBL"/>
</dbReference>
<dbReference type="AlphaFoldDB" id="A0A8T3YKP5"/>
<dbReference type="PANTHER" id="PTHR11203">
    <property type="entry name" value="CLEAVAGE AND POLYADENYLATION SPECIFICITY FACTOR FAMILY MEMBER"/>
    <property type="match status" value="1"/>
</dbReference>
<sequence length="421" mass="46937">MVKITFKGASQEVGRSAFLVDDGDKILLDYGVKLTPHGLEYPLPVKTNLDASVVSHAHLDHTGNLPHLFQETNCLTYMTPPTLDIAKILWFDTLKIAGLEGMDANFSKDEIAKTEKFTFPIGYRKHMDITDHSSIVFHDAGHIVGSAITELRMRNSAVVYTGDFRYLETRLHAPAQFERIKECDVMITESTYGDRDHPDRKHTEKAFVESVQGTIDRGGHVLLPSFAVGRSQELIDVLHEYKVQAPVYFDGMGQSVARIYLANPSYLKDHKALRSALDKVNWVKNVKMRKQALKQPSVIVCTSGMMQGGSVYAYLPEVYNDKNSKIMLTGYQVAETPGKVLLETGRINLDGLNVAVKAGVERYDFSAHAGREELFRAMNVLNPQHVVCVHGDAEVTRKFAEGIRAEGFDAVVPELGRTVEL</sequence>
<evidence type="ECO:0000313" key="5">
    <source>
        <dbReference type="Proteomes" id="UP000732298"/>
    </source>
</evidence>
<gene>
    <name evidence="4" type="ORF">HY544_02655</name>
</gene>
<dbReference type="PANTHER" id="PTHR11203:SF52">
    <property type="entry name" value="MRNA 3-END PROCESSING FACTOR"/>
    <property type="match status" value="1"/>
</dbReference>
<dbReference type="Pfam" id="PF10996">
    <property type="entry name" value="Beta-Casp"/>
    <property type="match status" value="1"/>
</dbReference>
<dbReference type="InterPro" id="IPR036866">
    <property type="entry name" value="RibonucZ/Hydroxyglut_hydro"/>
</dbReference>
<reference evidence="4" key="1">
    <citation type="submission" date="2020-07" db="EMBL/GenBank/DDBJ databases">
        <title>Huge and variable diversity of episymbiotic CPR bacteria and DPANN archaea in groundwater ecosystems.</title>
        <authorList>
            <person name="He C.Y."/>
            <person name="Keren R."/>
            <person name="Whittaker M."/>
            <person name="Farag I.F."/>
            <person name="Doudna J."/>
            <person name="Cate J.H.D."/>
            <person name="Banfield J.F."/>
        </authorList>
    </citation>
    <scope>NUCLEOTIDE SEQUENCE</scope>
    <source>
        <strain evidence="4">NC_groundwater_1296_Ag_S-0.2um_52_80</strain>
    </source>
</reference>
<dbReference type="InterPro" id="IPR050698">
    <property type="entry name" value="MBL"/>
</dbReference>
<dbReference type="Proteomes" id="UP000732298">
    <property type="component" value="Unassembled WGS sequence"/>
</dbReference>
<dbReference type="EMBL" id="JACQPB010000033">
    <property type="protein sequence ID" value="MBI4210382.1"/>
    <property type="molecule type" value="Genomic_DNA"/>
</dbReference>